<dbReference type="PRINTS" id="PR00037">
    <property type="entry name" value="HTHLACR"/>
</dbReference>
<dbReference type="SMART" id="SM01134">
    <property type="entry name" value="DeoRC"/>
    <property type="match status" value="1"/>
</dbReference>
<dbReference type="EMBL" id="FNOU01000023">
    <property type="protein sequence ID" value="SDY27708.1"/>
    <property type="molecule type" value="Genomic_DNA"/>
</dbReference>
<dbReference type="Proteomes" id="UP000199652">
    <property type="component" value="Unassembled WGS sequence"/>
</dbReference>
<dbReference type="PROSITE" id="PS00894">
    <property type="entry name" value="HTH_DEOR_1"/>
    <property type="match status" value="1"/>
</dbReference>
<dbReference type="InterPro" id="IPR001034">
    <property type="entry name" value="DeoR_HTH"/>
</dbReference>
<dbReference type="Gene3D" id="3.40.50.1360">
    <property type="match status" value="1"/>
</dbReference>
<sequence length="266" mass="29991">MEKIPQGRKEMKNKRQEIILKLLKEHRMIKAKDLKQMFKVSMETIRRDLEFLEEEGYLSRVYGGAILKRLHGIEPEYGGRGIKNFEEKKKIALAATALVEDGDTIIIDVGTTTLEFAKHLYTFKNLTVLTNSIPIVVELKKSADIRTLIVGGEVRQGELSSSGCWAEEMISRFNVDKVFLGIGGIDGEKGVSDYHMEEANLRKYFIHSGQMLIGLADYSKFGVTALNKICEVSDFDYIVTDDCTPVKMVNQLKEKGVVPLIGRKVV</sequence>
<gene>
    <name evidence="5" type="ORF">SAMN04488579_12339</name>
</gene>
<dbReference type="InterPro" id="IPR036388">
    <property type="entry name" value="WH-like_DNA-bd_sf"/>
</dbReference>
<protein>
    <submittedName>
        <fullName evidence="5">Transcriptional regulator, DeoR family</fullName>
    </submittedName>
</protein>
<dbReference type="Pfam" id="PF00455">
    <property type="entry name" value="DeoRC"/>
    <property type="match status" value="1"/>
</dbReference>
<dbReference type="STRING" id="1528.SAMN04488579_12339"/>
<name>A0A1H3IKV5_EUBBA</name>
<evidence type="ECO:0000256" key="3">
    <source>
        <dbReference type="ARBA" id="ARBA00023163"/>
    </source>
</evidence>
<keyword evidence="6" id="KW-1185">Reference proteome</keyword>
<dbReference type="AlphaFoldDB" id="A0A1H3IKV5"/>
<dbReference type="InterPro" id="IPR018356">
    <property type="entry name" value="Tscrpt_reg_HTH_DeoR_CS"/>
</dbReference>
<dbReference type="PANTHER" id="PTHR30363:SF44">
    <property type="entry name" value="AGA OPERON TRANSCRIPTIONAL REPRESSOR-RELATED"/>
    <property type="match status" value="1"/>
</dbReference>
<keyword evidence="1" id="KW-0805">Transcription regulation</keyword>
<dbReference type="PROSITE" id="PS51000">
    <property type="entry name" value="HTH_DEOR_2"/>
    <property type="match status" value="1"/>
</dbReference>
<dbReference type="InterPro" id="IPR050313">
    <property type="entry name" value="Carb_Metab_HTH_regulators"/>
</dbReference>
<dbReference type="Gene3D" id="1.10.10.10">
    <property type="entry name" value="Winged helix-like DNA-binding domain superfamily/Winged helix DNA-binding domain"/>
    <property type="match status" value="1"/>
</dbReference>
<accession>A0A1H3IKV5</accession>
<dbReference type="GO" id="GO:0003700">
    <property type="term" value="F:DNA-binding transcription factor activity"/>
    <property type="evidence" value="ECO:0007669"/>
    <property type="project" value="InterPro"/>
</dbReference>
<dbReference type="GO" id="GO:0003677">
    <property type="term" value="F:DNA binding"/>
    <property type="evidence" value="ECO:0007669"/>
    <property type="project" value="UniProtKB-KW"/>
</dbReference>
<evidence type="ECO:0000259" key="4">
    <source>
        <dbReference type="PROSITE" id="PS51000"/>
    </source>
</evidence>
<evidence type="ECO:0000313" key="6">
    <source>
        <dbReference type="Proteomes" id="UP000199652"/>
    </source>
</evidence>
<evidence type="ECO:0000313" key="5">
    <source>
        <dbReference type="EMBL" id="SDY27708.1"/>
    </source>
</evidence>
<reference evidence="6" key="1">
    <citation type="submission" date="2016-10" db="EMBL/GenBank/DDBJ databases">
        <authorList>
            <person name="Varghese N."/>
            <person name="Submissions S."/>
        </authorList>
    </citation>
    <scope>NUCLEOTIDE SEQUENCE [LARGE SCALE GENOMIC DNA]</scope>
    <source>
        <strain evidence="6">VPI 5359</strain>
    </source>
</reference>
<dbReference type="InterPro" id="IPR014036">
    <property type="entry name" value="DeoR-like_C"/>
</dbReference>
<keyword evidence="2" id="KW-0238">DNA-binding</keyword>
<dbReference type="SMART" id="SM00420">
    <property type="entry name" value="HTH_DEOR"/>
    <property type="match status" value="1"/>
</dbReference>
<dbReference type="Pfam" id="PF08220">
    <property type="entry name" value="HTH_DeoR"/>
    <property type="match status" value="1"/>
</dbReference>
<dbReference type="SUPFAM" id="SSF46785">
    <property type="entry name" value="Winged helix' DNA-binding domain"/>
    <property type="match status" value="1"/>
</dbReference>
<dbReference type="InterPro" id="IPR036390">
    <property type="entry name" value="WH_DNA-bd_sf"/>
</dbReference>
<dbReference type="InterPro" id="IPR037171">
    <property type="entry name" value="NagB/RpiA_transferase-like"/>
</dbReference>
<dbReference type="OrthoDB" id="9797223at2"/>
<evidence type="ECO:0000256" key="1">
    <source>
        <dbReference type="ARBA" id="ARBA00023015"/>
    </source>
</evidence>
<dbReference type="PANTHER" id="PTHR30363">
    <property type="entry name" value="HTH-TYPE TRANSCRIPTIONAL REGULATOR SRLR-RELATED"/>
    <property type="match status" value="1"/>
</dbReference>
<evidence type="ECO:0000256" key="2">
    <source>
        <dbReference type="ARBA" id="ARBA00023125"/>
    </source>
</evidence>
<dbReference type="SUPFAM" id="SSF100950">
    <property type="entry name" value="NagB/RpiA/CoA transferase-like"/>
    <property type="match status" value="1"/>
</dbReference>
<keyword evidence="3" id="KW-0804">Transcription</keyword>
<proteinExistence type="predicted"/>
<organism evidence="5 6">
    <name type="scientific">Eubacterium barkeri</name>
    <name type="common">Clostridium barkeri</name>
    <dbReference type="NCBI Taxonomy" id="1528"/>
    <lineage>
        <taxon>Bacteria</taxon>
        <taxon>Bacillati</taxon>
        <taxon>Bacillota</taxon>
        <taxon>Clostridia</taxon>
        <taxon>Eubacteriales</taxon>
        <taxon>Eubacteriaceae</taxon>
        <taxon>Eubacterium</taxon>
    </lineage>
</organism>
<feature type="domain" description="HTH deoR-type" evidence="4">
    <location>
        <begin position="12"/>
        <end position="67"/>
    </location>
</feature>